<evidence type="ECO:0000256" key="2">
    <source>
        <dbReference type="ARBA" id="ARBA00004496"/>
    </source>
</evidence>
<evidence type="ECO:0000256" key="1">
    <source>
        <dbReference type="ARBA" id="ARBA00004257"/>
    </source>
</evidence>
<dbReference type="GO" id="GO:0005794">
    <property type="term" value="C:Golgi apparatus"/>
    <property type="evidence" value="ECO:0007669"/>
    <property type="project" value="UniProtKB-SubCell"/>
</dbReference>
<evidence type="ECO:0000256" key="7">
    <source>
        <dbReference type="ARBA" id="ARBA00022692"/>
    </source>
</evidence>
<protein>
    <recommendedName>
        <fullName evidence="4">Protein YIPF3</fullName>
    </recommendedName>
    <alternativeName>
        <fullName evidence="14">YIP1 family member 3</fullName>
    </alternativeName>
</protein>
<evidence type="ECO:0000313" key="17">
    <source>
        <dbReference type="EMBL" id="KAK2157382.1"/>
    </source>
</evidence>
<evidence type="ECO:0000256" key="15">
    <source>
        <dbReference type="SAM" id="MobiDB-lite"/>
    </source>
</evidence>
<keyword evidence="9 16" id="KW-1133">Transmembrane helix</keyword>
<dbReference type="Proteomes" id="UP001208570">
    <property type="component" value="Unassembled WGS sequence"/>
</dbReference>
<keyword evidence="7 16" id="KW-0812">Transmembrane</keyword>
<comment type="caution">
    <text evidence="17">The sequence shown here is derived from an EMBL/GenBank/DDBJ whole genome shotgun (WGS) entry which is preliminary data.</text>
</comment>
<keyword evidence="8" id="KW-0221">Differentiation</keyword>
<accession>A0AAD9JR27</accession>
<evidence type="ECO:0000256" key="8">
    <source>
        <dbReference type="ARBA" id="ARBA00022782"/>
    </source>
</evidence>
<feature type="transmembrane region" description="Helical" evidence="16">
    <location>
        <begin position="157"/>
        <end position="183"/>
    </location>
</feature>
<evidence type="ECO:0000256" key="13">
    <source>
        <dbReference type="ARBA" id="ARBA00024809"/>
    </source>
</evidence>
<keyword evidence="5" id="KW-1003">Cell membrane</keyword>
<evidence type="ECO:0000256" key="5">
    <source>
        <dbReference type="ARBA" id="ARBA00022475"/>
    </source>
</evidence>
<feature type="transmembrane region" description="Helical" evidence="16">
    <location>
        <begin position="220"/>
        <end position="241"/>
    </location>
</feature>
<dbReference type="InterPro" id="IPR051521">
    <property type="entry name" value="tRNA_Mod/Golgi_Maint"/>
</dbReference>
<reference evidence="17" key="1">
    <citation type="journal article" date="2023" name="Mol. Biol. Evol.">
        <title>Third-Generation Sequencing Reveals the Adaptive Role of the Epigenome in Three Deep-Sea Polychaetes.</title>
        <authorList>
            <person name="Perez M."/>
            <person name="Aroh O."/>
            <person name="Sun Y."/>
            <person name="Lan Y."/>
            <person name="Juniper S.K."/>
            <person name="Young C.R."/>
            <person name="Angers B."/>
            <person name="Qian P.Y."/>
        </authorList>
    </citation>
    <scope>NUCLEOTIDE SEQUENCE</scope>
    <source>
        <strain evidence="17">P08H-3</strain>
    </source>
</reference>
<dbReference type="PANTHER" id="PTHR15627">
    <property type="entry name" value="NATURAL KILLER CELL-SPECIFIC ANTIGEN KLIP1"/>
    <property type="match status" value="1"/>
</dbReference>
<evidence type="ECO:0000313" key="18">
    <source>
        <dbReference type="Proteomes" id="UP001208570"/>
    </source>
</evidence>
<keyword evidence="11 16" id="KW-0472">Membrane</keyword>
<keyword evidence="10" id="KW-0333">Golgi apparatus</keyword>
<feature type="transmembrane region" description="Helical" evidence="16">
    <location>
        <begin position="253"/>
        <end position="273"/>
    </location>
</feature>
<evidence type="ECO:0000256" key="4">
    <source>
        <dbReference type="ARBA" id="ARBA00015622"/>
    </source>
</evidence>
<evidence type="ECO:0000256" key="10">
    <source>
        <dbReference type="ARBA" id="ARBA00023034"/>
    </source>
</evidence>
<organism evidence="17 18">
    <name type="scientific">Paralvinella palmiformis</name>
    <dbReference type="NCBI Taxonomy" id="53620"/>
    <lineage>
        <taxon>Eukaryota</taxon>
        <taxon>Metazoa</taxon>
        <taxon>Spiralia</taxon>
        <taxon>Lophotrochozoa</taxon>
        <taxon>Annelida</taxon>
        <taxon>Polychaeta</taxon>
        <taxon>Sedentaria</taxon>
        <taxon>Canalipalpata</taxon>
        <taxon>Terebellida</taxon>
        <taxon>Terebelliformia</taxon>
        <taxon>Alvinellidae</taxon>
        <taxon>Paralvinella</taxon>
    </lineage>
</organism>
<evidence type="ECO:0000256" key="6">
    <source>
        <dbReference type="ARBA" id="ARBA00022490"/>
    </source>
</evidence>
<keyword evidence="18" id="KW-1185">Reference proteome</keyword>
<dbReference type="PANTHER" id="PTHR15627:SF14">
    <property type="entry name" value="PROTEIN YIPF3"/>
    <property type="match status" value="1"/>
</dbReference>
<keyword evidence="12" id="KW-0325">Glycoprotein</keyword>
<name>A0AAD9JR27_9ANNE</name>
<evidence type="ECO:0000256" key="12">
    <source>
        <dbReference type="ARBA" id="ARBA00023180"/>
    </source>
</evidence>
<proteinExistence type="predicted"/>
<evidence type="ECO:0000256" key="9">
    <source>
        <dbReference type="ARBA" id="ARBA00022989"/>
    </source>
</evidence>
<dbReference type="AlphaFoldDB" id="A0AAD9JR27"/>
<evidence type="ECO:0000256" key="3">
    <source>
        <dbReference type="ARBA" id="ARBA00004651"/>
    </source>
</evidence>
<feature type="transmembrane region" description="Helical" evidence="16">
    <location>
        <begin position="127"/>
        <end position="145"/>
    </location>
</feature>
<dbReference type="EMBL" id="JAODUP010000193">
    <property type="protein sequence ID" value="KAK2157382.1"/>
    <property type="molecule type" value="Genomic_DNA"/>
</dbReference>
<keyword evidence="6" id="KW-0963">Cytoplasm</keyword>
<evidence type="ECO:0000256" key="11">
    <source>
        <dbReference type="ARBA" id="ARBA00023136"/>
    </source>
</evidence>
<dbReference type="GO" id="GO:0030154">
    <property type="term" value="P:cell differentiation"/>
    <property type="evidence" value="ECO:0007669"/>
    <property type="project" value="UniProtKB-KW"/>
</dbReference>
<feature type="transmembrane region" description="Helical" evidence="16">
    <location>
        <begin position="195"/>
        <end position="214"/>
    </location>
</feature>
<comment type="function">
    <text evidence="13">Involved in the maintenance of the Golgi structure. May play a role in hematopoiesis.</text>
</comment>
<evidence type="ECO:0000256" key="16">
    <source>
        <dbReference type="SAM" id="Phobius"/>
    </source>
</evidence>
<sequence length="432" mass="47975">MASEKQMIDDTSVVNLEIVGDDQSDYDVDLSDPHQSASRRRHASGDEEEEGLGFLKVTKGEMASGVASYVWEEGRQRAKKAFSIYGNIDILRPYFDVEPHTVRNRLIHSLVPKLPRTGSQEKVPRELYGPTMVVLTLIALLLFQMKMSGHTVQEGTLMGSAFGVCFTYWFGTSGLLLFLAYVCNTHITALQILSLMGYGLFGHCVALFLGTTFHPSHSHFFFYILWLVFGGLSTLRVISILFSRTAGRTQRIVICSVIATVHMLFLLYLHFAYHQIVTDLDYALDGNKVMPHAVGPVQPTAAIKGKQELDVPVVRDNVHATTKAVVNTLKRLVQESNKSINAVNDTQRRADANLQVGKLRPVKLMQGLGTAVKHLVNGTQHGIVHRKINGTVQCMLFVNFTACASPLTAPSRFLLHLLLIKICFSIAYFPVT</sequence>
<gene>
    <name evidence="17" type="ORF">LSH36_193g13062</name>
</gene>
<evidence type="ECO:0000256" key="14">
    <source>
        <dbReference type="ARBA" id="ARBA00032951"/>
    </source>
</evidence>
<feature type="region of interest" description="Disordered" evidence="15">
    <location>
        <begin position="24"/>
        <end position="49"/>
    </location>
</feature>
<comment type="subcellular location">
    <subcellularLocation>
        <location evidence="3">Cell membrane</location>
        <topology evidence="3">Multi-pass membrane protein</topology>
    </subcellularLocation>
    <subcellularLocation>
        <location evidence="2">Cytoplasm</location>
    </subcellularLocation>
    <subcellularLocation>
        <location evidence="1">Golgi apparatus</location>
        <location evidence="1">cis-Golgi network membrane</location>
        <topology evidence="1">Multi-pass membrane protein</topology>
    </subcellularLocation>
</comment>
<dbReference type="GO" id="GO:0005886">
    <property type="term" value="C:plasma membrane"/>
    <property type="evidence" value="ECO:0007669"/>
    <property type="project" value="UniProtKB-SubCell"/>
</dbReference>